<dbReference type="AlphaFoldDB" id="A0AAE0BZH8"/>
<evidence type="ECO:0000313" key="3">
    <source>
        <dbReference type="EMBL" id="KAK3245653.1"/>
    </source>
</evidence>
<feature type="compositionally biased region" description="Polar residues" evidence="2">
    <location>
        <begin position="59"/>
        <end position="71"/>
    </location>
</feature>
<evidence type="ECO:0000256" key="2">
    <source>
        <dbReference type="SAM" id="MobiDB-lite"/>
    </source>
</evidence>
<dbReference type="Proteomes" id="UP001190700">
    <property type="component" value="Unassembled WGS sequence"/>
</dbReference>
<feature type="coiled-coil region" evidence="1">
    <location>
        <begin position="120"/>
        <end position="154"/>
    </location>
</feature>
<organism evidence="3 4">
    <name type="scientific">Cymbomonas tetramitiformis</name>
    <dbReference type="NCBI Taxonomy" id="36881"/>
    <lineage>
        <taxon>Eukaryota</taxon>
        <taxon>Viridiplantae</taxon>
        <taxon>Chlorophyta</taxon>
        <taxon>Pyramimonadophyceae</taxon>
        <taxon>Pyramimonadales</taxon>
        <taxon>Pyramimonadaceae</taxon>
        <taxon>Cymbomonas</taxon>
    </lineage>
</organism>
<comment type="caution">
    <text evidence="3">The sequence shown here is derived from an EMBL/GenBank/DDBJ whole genome shotgun (WGS) entry which is preliminary data.</text>
</comment>
<accession>A0AAE0BZH8</accession>
<proteinExistence type="predicted"/>
<keyword evidence="1" id="KW-0175">Coiled coil</keyword>
<gene>
    <name evidence="3" type="ORF">CYMTET_44794</name>
</gene>
<protein>
    <submittedName>
        <fullName evidence="3">Uncharacterized protein</fullName>
    </submittedName>
</protein>
<dbReference type="EMBL" id="LGRX02030453">
    <property type="protein sequence ID" value="KAK3245653.1"/>
    <property type="molecule type" value="Genomic_DNA"/>
</dbReference>
<evidence type="ECO:0000256" key="1">
    <source>
        <dbReference type="SAM" id="Coils"/>
    </source>
</evidence>
<sequence>MTQRFSTLASRFDVQENQLQFLESRIQSAFEDQFSWSGGPLVALKRARDKLRAARRMSAQASDLVSPTAPQRSMRGVQQEVSTPKLTRRDLERSRSLLEDLVVKYGDDFSQEIERRITAAADLESRNAALVQSRKKLQREMESYKNKVASAKSNEARMSGILTKMERKVAIAQSDQNIATAQLAAKRASITDLQGVICQLEGEVAKVSNERDAALEDLLSTHDEYRYLLSKSEDEPEESTLVSLQILPTMEVKDGRKRFMSDRIAEYQRIVHEFKLKGGRISQLFHRVLQFFTGCSEHEARAVARLPQHSQQYDHTQMMGMAKQHSMSIARDESRPFYATECDEAVSITRSKFMLNFVMFGTPDIPIPTRLLAQPDIPK</sequence>
<feature type="region of interest" description="Disordered" evidence="2">
    <location>
        <begin position="58"/>
        <end position="88"/>
    </location>
</feature>
<reference evidence="3 4" key="1">
    <citation type="journal article" date="2015" name="Genome Biol. Evol.">
        <title>Comparative Genomics of a Bacterivorous Green Alga Reveals Evolutionary Causalities and Consequences of Phago-Mixotrophic Mode of Nutrition.</title>
        <authorList>
            <person name="Burns J.A."/>
            <person name="Paasch A."/>
            <person name="Narechania A."/>
            <person name="Kim E."/>
        </authorList>
    </citation>
    <scope>NUCLEOTIDE SEQUENCE [LARGE SCALE GENOMIC DNA]</scope>
    <source>
        <strain evidence="3 4">PLY_AMNH</strain>
    </source>
</reference>
<keyword evidence="4" id="KW-1185">Reference proteome</keyword>
<evidence type="ECO:0000313" key="4">
    <source>
        <dbReference type="Proteomes" id="UP001190700"/>
    </source>
</evidence>
<name>A0AAE0BZH8_9CHLO</name>